<sequence>MILEVLDTRRKALKINLDENIYGTFAEIGAGQEVARNFFTAGAASGTIAKTMSAYDMTFSNEIYGLEESGRYVSKSRLEKMLDHEFQLLGDRLLGDKYKTRTFFSFADTVTTLNYNKSNDPHGWLGIKFQLEPFGPANEIIFHVRLLDSDASLQQNVLGILGVNLVYAAFNYYAEPQRMIESLADNLSTGSVEIDLISVKGPAFENLDEVLVNLFLIEKGFSSAAVFIPKVGVMQAKDLMYKQHVMILRTRFNQKSKPDFDFFNHAVVQYKAYMEIGDVELLTMAELTLNNMMEKIQVEDGDLLNRVAKRANEIMEMGHAVIISNFNRHNKLAKYLAKCKPKSVGITTSISNLKHIFSSENYGENYTNQLLAYISDLFSGNVKLLTYPYRDIKNKTIVTTKNLDVSASAKPLFDFLIQNKYIIDIEDIKEPEDEG</sequence>
<evidence type="ECO:0000313" key="1">
    <source>
        <dbReference type="EMBL" id="TKB97686.1"/>
    </source>
</evidence>
<dbReference type="EMBL" id="SWBP01000003">
    <property type="protein sequence ID" value="TKB97686.1"/>
    <property type="molecule type" value="Genomic_DNA"/>
</dbReference>
<dbReference type="OrthoDB" id="179386at2"/>
<gene>
    <name evidence="1" type="ORF">FA046_09980</name>
</gene>
<proteinExistence type="predicted"/>
<keyword evidence="1" id="KW-0548">Nucleotidyltransferase</keyword>
<dbReference type="RefSeq" id="WP_136826261.1">
    <property type="nucleotide sequence ID" value="NZ_SWBP01000003.1"/>
</dbReference>
<protein>
    <submittedName>
        <fullName evidence="1">Nicotinamide mononucleotide adenylyltransferase</fullName>
    </submittedName>
</protein>
<reference evidence="1 2" key="1">
    <citation type="submission" date="2019-04" db="EMBL/GenBank/DDBJ databases">
        <title>Pedobacter sp. AR-3-17 sp. nov., isolated from Arctic soil.</title>
        <authorList>
            <person name="Dahal R.H."/>
            <person name="Kim D.-U."/>
        </authorList>
    </citation>
    <scope>NUCLEOTIDE SEQUENCE [LARGE SCALE GENOMIC DNA]</scope>
    <source>
        <strain evidence="1 2">AR-3-17</strain>
    </source>
</reference>
<evidence type="ECO:0000313" key="2">
    <source>
        <dbReference type="Proteomes" id="UP000308181"/>
    </source>
</evidence>
<keyword evidence="2" id="KW-1185">Reference proteome</keyword>
<keyword evidence="1" id="KW-0808">Transferase</keyword>
<organism evidence="1 2">
    <name type="scientific">Pedobacter cryophilus</name>
    <dbReference type="NCBI Taxonomy" id="2571271"/>
    <lineage>
        <taxon>Bacteria</taxon>
        <taxon>Pseudomonadati</taxon>
        <taxon>Bacteroidota</taxon>
        <taxon>Sphingobacteriia</taxon>
        <taxon>Sphingobacteriales</taxon>
        <taxon>Sphingobacteriaceae</taxon>
        <taxon>Pedobacter</taxon>
    </lineage>
</organism>
<accession>A0A4U1BXE2</accession>
<dbReference type="GO" id="GO:0016779">
    <property type="term" value="F:nucleotidyltransferase activity"/>
    <property type="evidence" value="ECO:0007669"/>
    <property type="project" value="UniProtKB-KW"/>
</dbReference>
<comment type="caution">
    <text evidence="1">The sequence shown here is derived from an EMBL/GenBank/DDBJ whole genome shotgun (WGS) entry which is preliminary data.</text>
</comment>
<name>A0A4U1BXE2_9SPHI</name>
<dbReference type="Proteomes" id="UP000308181">
    <property type="component" value="Unassembled WGS sequence"/>
</dbReference>
<dbReference type="AlphaFoldDB" id="A0A4U1BXE2"/>